<dbReference type="eggNOG" id="ENOG502ZJW7">
    <property type="taxonomic scope" value="Bacteria"/>
</dbReference>
<dbReference type="Pfam" id="PF19686">
    <property type="entry name" value="DUF6188"/>
    <property type="match status" value="1"/>
</dbReference>
<organism evidence="1 2">
    <name type="scientific">Mycolicibacterium vaccae ATCC 25954</name>
    <dbReference type="NCBI Taxonomy" id="1194972"/>
    <lineage>
        <taxon>Bacteria</taxon>
        <taxon>Bacillati</taxon>
        <taxon>Actinomycetota</taxon>
        <taxon>Actinomycetes</taxon>
        <taxon>Mycobacteriales</taxon>
        <taxon>Mycobacteriaceae</taxon>
        <taxon>Mycolicibacterium</taxon>
    </lineage>
</organism>
<evidence type="ECO:0000313" key="2">
    <source>
        <dbReference type="Proteomes" id="UP000006072"/>
    </source>
</evidence>
<dbReference type="InterPro" id="IPR046179">
    <property type="entry name" value="DUF6188"/>
</dbReference>
<keyword evidence="2" id="KW-1185">Reference proteome</keyword>
<proteinExistence type="predicted"/>
<protein>
    <submittedName>
        <fullName evidence="1">Uncharacterized protein</fullName>
    </submittedName>
</protein>
<dbReference type="Proteomes" id="UP000006072">
    <property type="component" value="Unassembled WGS sequence"/>
</dbReference>
<name>K0VM24_MYCVA</name>
<comment type="caution">
    <text evidence="1">The sequence shown here is derived from an EMBL/GenBank/DDBJ whole genome shotgun (WGS) entry which is preliminary data.</text>
</comment>
<dbReference type="HOGENOM" id="CLU_159290_0_0_11"/>
<gene>
    <name evidence="1" type="ORF">MVAC_03021</name>
</gene>
<dbReference type="PATRIC" id="fig|1194972.3.peg.612"/>
<evidence type="ECO:0000313" key="1">
    <source>
        <dbReference type="EMBL" id="EJZ12194.1"/>
    </source>
</evidence>
<dbReference type="RefSeq" id="WP_003929801.1">
    <property type="nucleotide sequence ID" value="NZ_JH814687.1"/>
</dbReference>
<dbReference type="EMBL" id="ALQA01000004">
    <property type="protein sequence ID" value="EJZ12194.1"/>
    <property type="molecule type" value="Genomic_DNA"/>
</dbReference>
<dbReference type="AlphaFoldDB" id="K0VM24"/>
<reference evidence="1 2" key="1">
    <citation type="journal article" date="2012" name="J. Bacteriol.">
        <title>Complete Genome Sequence of Mycobacterium vaccae Type Strain ATCC 25954.</title>
        <authorList>
            <person name="Ho Y.S."/>
            <person name="Adroub S.A."/>
            <person name="Abadi M."/>
            <person name="Al Alwan B."/>
            <person name="Alkhateeb R."/>
            <person name="Gao G."/>
            <person name="Ragab A."/>
            <person name="Ali S."/>
            <person name="van Soolingen D."/>
            <person name="Bitter W."/>
            <person name="Pain A."/>
            <person name="Abdallah A.M."/>
        </authorList>
    </citation>
    <scope>NUCLEOTIDE SEQUENCE [LARGE SCALE GENOMIC DNA]</scope>
    <source>
        <strain evidence="1 2">ATCC 25954</strain>
    </source>
</reference>
<accession>K0VM24</accession>
<sequence length="117" mass="12445">MLSVLMEYTVTMQLRGGYFIVIESPLTISDHGRSTTLSPDSDAGEAFLPLRRLAGQTINEAFADSTGSLLVRFSDGTRIEVPPDTAYEAWSVSGPDGELVVCTPGGKLATWSADCGT</sequence>